<accession>A0A077K288</accession>
<dbReference type="Proteomes" id="UP000482543">
    <property type="component" value="Unassembled WGS sequence"/>
</dbReference>
<evidence type="ECO:0000313" key="1">
    <source>
        <dbReference type="EMBL" id="BAP25608.1"/>
    </source>
</evidence>
<dbReference type="AlphaFoldDB" id="A0A077K288"/>
<sequence>MRLGENQKLVLEILEKEGVVENLGNTYRNFAKSAKQTTNKTILNFVEKVKELYPEASLTIGPRGGLGTATLRIR</sequence>
<evidence type="ECO:0000313" key="3">
    <source>
        <dbReference type="Proteomes" id="UP000482543"/>
    </source>
</evidence>
<reference evidence="1" key="1">
    <citation type="submission" date="2013-09" db="EMBL/GenBank/DDBJ databases">
        <title>Analysis of type B2 neurotoxin-encoding plasmid in Clostridium botulinum.</title>
        <authorList>
            <person name="Hosomi K."/>
            <person name="Sakaguchi Y."/>
            <person name="Gotoh K."/>
            <person name="Nakamura K."/>
            <person name="Kohda T."/>
            <person name="Mukamoto M."/>
            <person name="Iida T."/>
            <person name="Kozaki S."/>
        </authorList>
    </citation>
    <scope>NUCLEOTIDE SEQUENCE</scope>
    <source>
        <strain evidence="1">111</strain>
        <plasmid evidence="1">pCB111</plasmid>
    </source>
</reference>
<protein>
    <submittedName>
        <fullName evidence="1">Uncharacterized protein</fullName>
    </submittedName>
</protein>
<geneLocation type="plasmid" evidence="1">
    <name>pCB111</name>
</geneLocation>
<dbReference type="EMBL" id="SWRJ01000006">
    <property type="protein sequence ID" value="NFI22892.1"/>
    <property type="molecule type" value="Genomic_DNA"/>
</dbReference>
<reference evidence="2 3" key="2">
    <citation type="submission" date="2019-04" db="EMBL/GenBank/DDBJ databases">
        <title>Genome sequencing of Clostridium botulinum Groups I-IV and Clostridium butyricum.</title>
        <authorList>
            <person name="Brunt J."/>
            <person name="Van Vliet A.H.M."/>
            <person name="Stringer S.C."/>
            <person name="Carter A.T."/>
            <person name="Peck M.W."/>
        </authorList>
    </citation>
    <scope>NUCLEOTIDE SEQUENCE [LARGE SCALE GENOMIC DNA]</scope>
    <source>
        <strain evidence="2 3">IFR 15/034</strain>
    </source>
</reference>
<evidence type="ECO:0000313" key="2">
    <source>
        <dbReference type="EMBL" id="NFI22892.1"/>
    </source>
</evidence>
<keyword evidence="1" id="KW-0614">Plasmid</keyword>
<organism evidence="1">
    <name type="scientific">Clostridium botulinum</name>
    <dbReference type="NCBI Taxonomy" id="1491"/>
    <lineage>
        <taxon>Bacteria</taxon>
        <taxon>Bacillati</taxon>
        <taxon>Bacillota</taxon>
        <taxon>Clostridia</taxon>
        <taxon>Eubacteriales</taxon>
        <taxon>Clostridiaceae</taxon>
        <taxon>Clostridium</taxon>
    </lineage>
</organism>
<dbReference type="EMBL" id="AB855771">
    <property type="protein sequence ID" value="BAP25608.1"/>
    <property type="molecule type" value="Genomic_DNA"/>
</dbReference>
<dbReference type="RefSeq" id="WP_032072360.1">
    <property type="nucleotide sequence ID" value="NC_025146.1"/>
</dbReference>
<name>A0A077K288_CLOBO</name>
<proteinExistence type="predicted"/>
<gene>
    <name evidence="2" type="ORF">FC964_16290</name>
</gene>